<dbReference type="STRING" id="326297.Sama_1886"/>
<accession>A1S6T5</accession>
<sequence>MKLPLLMLSLLLGAGCAEAVVTPVTEDTNLRQQQNGFKENTMDMPLIGALTVEGTDKRGKLLVTLTVTHQGSSVITAHFTSGMGADLWLMDKGHRKVWAWSQEMMFTQALRQTQIAPGEVLTHKFAVPQQALSSCQGPCQFEAIFAGTTEGRSPLMAPVSMNVSGLAVPVIPPRS</sequence>
<dbReference type="InterPro" id="IPR020481">
    <property type="entry name" value="Intracell_prot_inh_BsuPI"/>
</dbReference>
<dbReference type="PROSITE" id="PS51257">
    <property type="entry name" value="PROKAR_LIPOPROTEIN"/>
    <property type="match status" value="1"/>
</dbReference>
<feature type="signal peptide" evidence="1">
    <location>
        <begin position="1"/>
        <end position="19"/>
    </location>
</feature>
<organism evidence="3 4">
    <name type="scientific">Shewanella amazonensis (strain ATCC BAA-1098 / SB2B)</name>
    <dbReference type="NCBI Taxonomy" id="326297"/>
    <lineage>
        <taxon>Bacteria</taxon>
        <taxon>Pseudomonadati</taxon>
        <taxon>Pseudomonadota</taxon>
        <taxon>Gammaproteobacteria</taxon>
        <taxon>Alteromonadales</taxon>
        <taxon>Shewanellaceae</taxon>
        <taxon>Shewanella</taxon>
    </lineage>
</organism>
<dbReference type="eggNOG" id="ENOG5032Q56">
    <property type="taxonomic scope" value="Bacteria"/>
</dbReference>
<dbReference type="EMBL" id="CP000507">
    <property type="protein sequence ID" value="ABM00092.1"/>
    <property type="molecule type" value="Genomic_DNA"/>
</dbReference>
<dbReference type="Pfam" id="PF12690">
    <property type="entry name" value="BsuPI"/>
    <property type="match status" value="1"/>
</dbReference>
<feature type="chain" id="PRO_5002636462" description="Intracellular proteinase inhibitor BsuPI domain-containing protein" evidence="1">
    <location>
        <begin position="20"/>
        <end position="175"/>
    </location>
</feature>
<evidence type="ECO:0000256" key="1">
    <source>
        <dbReference type="SAM" id="SignalP"/>
    </source>
</evidence>
<dbReference type="KEGG" id="saz:Sama_1886"/>
<dbReference type="OrthoDB" id="1357684at2"/>
<dbReference type="Proteomes" id="UP000009175">
    <property type="component" value="Chromosome"/>
</dbReference>
<dbReference type="HOGENOM" id="CLU_1531509_0_0_6"/>
<name>A1S6T5_SHEAM</name>
<evidence type="ECO:0000313" key="3">
    <source>
        <dbReference type="EMBL" id="ABM00092.1"/>
    </source>
</evidence>
<protein>
    <recommendedName>
        <fullName evidence="2">Intracellular proteinase inhibitor BsuPI domain-containing protein</fullName>
    </recommendedName>
</protein>
<dbReference type="AlphaFoldDB" id="A1S6T5"/>
<feature type="domain" description="Intracellular proteinase inhibitor BsuPI" evidence="2">
    <location>
        <begin position="55"/>
        <end position="132"/>
    </location>
</feature>
<keyword evidence="1" id="KW-0732">Signal</keyword>
<reference evidence="3 4" key="1">
    <citation type="submission" date="2006-12" db="EMBL/GenBank/DDBJ databases">
        <title>Complete sequence of Shewanella amazonensis SB2B.</title>
        <authorList>
            <consortium name="US DOE Joint Genome Institute"/>
            <person name="Copeland A."/>
            <person name="Lucas S."/>
            <person name="Lapidus A."/>
            <person name="Barry K."/>
            <person name="Detter J.C."/>
            <person name="Glavina del Rio T."/>
            <person name="Hammon N."/>
            <person name="Israni S."/>
            <person name="Dalin E."/>
            <person name="Tice H."/>
            <person name="Pitluck S."/>
            <person name="Munk A.C."/>
            <person name="Brettin T."/>
            <person name="Bruce D."/>
            <person name="Han C."/>
            <person name="Tapia R."/>
            <person name="Gilna P."/>
            <person name="Schmutz J."/>
            <person name="Larimer F."/>
            <person name="Land M."/>
            <person name="Hauser L."/>
            <person name="Kyrpides N."/>
            <person name="Mikhailova N."/>
            <person name="Fredrickson J."/>
            <person name="Richardson P."/>
        </authorList>
    </citation>
    <scope>NUCLEOTIDE SEQUENCE [LARGE SCALE GENOMIC DNA]</scope>
    <source>
        <strain evidence="4">ATCC BAA-1098 / SB2B</strain>
    </source>
</reference>
<dbReference type="RefSeq" id="WP_011759999.1">
    <property type="nucleotide sequence ID" value="NC_008700.1"/>
</dbReference>
<gene>
    <name evidence="3" type="ordered locus">Sama_1886</name>
</gene>
<keyword evidence="4" id="KW-1185">Reference proteome</keyword>
<evidence type="ECO:0000259" key="2">
    <source>
        <dbReference type="Pfam" id="PF12690"/>
    </source>
</evidence>
<proteinExistence type="predicted"/>
<evidence type="ECO:0000313" key="4">
    <source>
        <dbReference type="Proteomes" id="UP000009175"/>
    </source>
</evidence>
<dbReference type="Gene3D" id="2.60.40.2360">
    <property type="entry name" value="Intracellular proteinase inhibitor BsuPI"/>
    <property type="match status" value="1"/>
</dbReference>
<dbReference type="InterPro" id="IPR038144">
    <property type="entry name" value="IPI"/>
</dbReference>